<proteinExistence type="predicted"/>
<sequence>METINVAQTPVVTGMVNNTRMLGLRKAMAASSLVFLMRYSGDVRRLAVFLTVAVIVPPPAGIVSGLLAVGFYEAAKVSGRVYRDVMGLPRPEDFAALAEVNRRYKEAHREIMPLPRPEKTVFPAMEMR</sequence>
<keyword evidence="1" id="KW-0472">Membrane</keyword>
<protein>
    <submittedName>
        <fullName evidence="2">Uncharacterized protein</fullName>
    </submittedName>
</protein>
<name>A0A7T5R3H6_9BACT</name>
<accession>A0A7T5R3H6</accession>
<evidence type="ECO:0000256" key="1">
    <source>
        <dbReference type="SAM" id="Phobius"/>
    </source>
</evidence>
<evidence type="ECO:0000313" key="3">
    <source>
        <dbReference type="Proteomes" id="UP000595362"/>
    </source>
</evidence>
<dbReference type="EMBL" id="CP066681">
    <property type="protein sequence ID" value="QQG36776.1"/>
    <property type="molecule type" value="Genomic_DNA"/>
</dbReference>
<gene>
    <name evidence="2" type="ORF">HYS17_03100</name>
</gene>
<reference evidence="2 3" key="1">
    <citation type="submission" date="2020-07" db="EMBL/GenBank/DDBJ databases">
        <title>Huge and variable diversity of episymbiotic CPR bacteria and DPANN archaea in groundwater ecosystems.</title>
        <authorList>
            <person name="He C.Y."/>
            <person name="Keren R."/>
            <person name="Whittaker M."/>
            <person name="Farag I.F."/>
            <person name="Doudna J."/>
            <person name="Cate J.H.D."/>
            <person name="Banfield J.F."/>
        </authorList>
    </citation>
    <scope>NUCLEOTIDE SEQUENCE [LARGE SCALE GENOMIC DNA]</scope>
    <source>
        <strain evidence="2">NC_groundwater_70_Ag_B-0.1um_54_66</strain>
    </source>
</reference>
<keyword evidence="1" id="KW-1133">Transmembrane helix</keyword>
<feature type="transmembrane region" description="Helical" evidence="1">
    <location>
        <begin position="46"/>
        <end position="72"/>
    </location>
</feature>
<organism evidence="2 3">
    <name type="scientific">Micavibrio aeruginosavorus</name>
    <dbReference type="NCBI Taxonomy" id="349221"/>
    <lineage>
        <taxon>Bacteria</taxon>
        <taxon>Pseudomonadati</taxon>
        <taxon>Bdellovibrionota</taxon>
        <taxon>Bdellovibrionia</taxon>
        <taxon>Bdellovibrionales</taxon>
        <taxon>Pseudobdellovibrionaceae</taxon>
        <taxon>Micavibrio</taxon>
    </lineage>
</organism>
<dbReference type="AlphaFoldDB" id="A0A7T5R3H6"/>
<dbReference type="Proteomes" id="UP000595362">
    <property type="component" value="Chromosome"/>
</dbReference>
<evidence type="ECO:0000313" key="2">
    <source>
        <dbReference type="EMBL" id="QQG36776.1"/>
    </source>
</evidence>
<keyword evidence="1" id="KW-0812">Transmembrane</keyword>